<evidence type="ECO:0000256" key="4">
    <source>
        <dbReference type="ARBA" id="ARBA00022801"/>
    </source>
</evidence>
<dbReference type="PROSITE" id="PS50157">
    <property type="entry name" value="ZINC_FINGER_C2H2_2"/>
    <property type="match status" value="1"/>
</dbReference>
<dbReference type="GO" id="GO:0005730">
    <property type="term" value="C:nucleolus"/>
    <property type="evidence" value="ECO:0007669"/>
    <property type="project" value="UniProtKB-SubCell"/>
</dbReference>
<organism evidence="12 13">
    <name type="scientific">Perilla frutescens var. hirtella</name>
    <name type="common">Perilla citriodora</name>
    <name type="synonym">Perilla setoyensis</name>
    <dbReference type="NCBI Taxonomy" id="608512"/>
    <lineage>
        <taxon>Eukaryota</taxon>
        <taxon>Viridiplantae</taxon>
        <taxon>Streptophyta</taxon>
        <taxon>Embryophyta</taxon>
        <taxon>Tracheophyta</taxon>
        <taxon>Spermatophyta</taxon>
        <taxon>Magnoliopsida</taxon>
        <taxon>eudicotyledons</taxon>
        <taxon>Gunneridae</taxon>
        <taxon>Pentapetalae</taxon>
        <taxon>asterids</taxon>
        <taxon>lamiids</taxon>
        <taxon>Lamiales</taxon>
        <taxon>Lamiaceae</taxon>
        <taxon>Nepetoideae</taxon>
        <taxon>Elsholtzieae</taxon>
        <taxon>Perilla</taxon>
    </lineage>
</organism>
<dbReference type="InterPro" id="IPR041232">
    <property type="entry name" value="NPL"/>
</dbReference>
<feature type="region of interest" description="Disordered" evidence="10">
    <location>
        <begin position="172"/>
        <end position="319"/>
    </location>
</feature>
<evidence type="ECO:0000256" key="1">
    <source>
        <dbReference type="ARBA" id="ARBA00004604"/>
    </source>
</evidence>
<reference evidence="12 13" key="1">
    <citation type="journal article" date="2021" name="Nat. Commun.">
        <title>Incipient diploidization of the medicinal plant Perilla within 10,000 years.</title>
        <authorList>
            <person name="Zhang Y."/>
            <person name="Shen Q."/>
            <person name="Leng L."/>
            <person name="Zhang D."/>
            <person name="Chen S."/>
            <person name="Shi Y."/>
            <person name="Ning Z."/>
            <person name="Chen S."/>
        </authorList>
    </citation>
    <scope>NUCLEOTIDE SEQUENCE [LARGE SCALE GENOMIC DNA]</scope>
    <source>
        <strain evidence="13">cv. PC099</strain>
    </source>
</reference>
<keyword evidence="9" id="KW-0862">Zinc</keyword>
<evidence type="ECO:0000256" key="7">
    <source>
        <dbReference type="ARBA" id="ARBA00023163"/>
    </source>
</evidence>
<comment type="similarity">
    <text evidence="2">Belongs to the histone deacetylase HD2 family.</text>
</comment>
<protein>
    <submittedName>
        <fullName evidence="12">Histone deacetylase 3</fullName>
    </submittedName>
</protein>
<evidence type="ECO:0000256" key="3">
    <source>
        <dbReference type="ARBA" id="ARBA00022491"/>
    </source>
</evidence>
<evidence type="ECO:0000256" key="10">
    <source>
        <dbReference type="SAM" id="MobiDB-lite"/>
    </source>
</evidence>
<keyword evidence="4" id="KW-0378">Hydrolase</keyword>
<evidence type="ECO:0000256" key="6">
    <source>
        <dbReference type="ARBA" id="ARBA00023015"/>
    </source>
</evidence>
<keyword evidence="9" id="KW-0479">Metal-binding</keyword>
<dbReference type="Gene3D" id="2.60.120.340">
    <property type="entry name" value="Nucleoplasmin core domain"/>
    <property type="match status" value="1"/>
</dbReference>
<name>A0AAD4JPR0_PERFH</name>
<feature type="region of interest" description="Disordered" evidence="10">
    <location>
        <begin position="27"/>
        <end position="57"/>
    </location>
</feature>
<evidence type="ECO:0000256" key="2">
    <source>
        <dbReference type="ARBA" id="ARBA00006673"/>
    </source>
</evidence>
<dbReference type="EMBL" id="SDAM02000007">
    <property type="protein sequence ID" value="KAH6837785.1"/>
    <property type="molecule type" value="Genomic_DNA"/>
</dbReference>
<keyword evidence="9" id="KW-0863">Zinc-finger</keyword>
<evidence type="ECO:0000256" key="9">
    <source>
        <dbReference type="PROSITE-ProRule" id="PRU00042"/>
    </source>
</evidence>
<evidence type="ECO:0000313" key="13">
    <source>
        <dbReference type="Proteomes" id="UP001190926"/>
    </source>
</evidence>
<sequence>MLLKQRQGKKVMAQVFLGLELSPLTANTTQDHRGRSTAQHHKEPRTPGVEVKNGESLKVSPGDGRVLHLSQASLGELKDKKGKENVNLFVNVDGKKLVLGTLITNKLPQQQFDLLFDRDFELSHNWKSGSVYFYGYKANKSFGEYPLYESESEEDIALNLENDGKTELMADQEKPADADRANASNEKKSDAGRDLVKIAETHKDLNTQEDEETTFEDLVSDDDDDKDDFQVETSKKRPLESVEFATVTPIPEKRAKGPEGTDTAPLIANEANKAPPTATNQPNKQTLKRYPCKTCSRSFTSEQGVESHTKAKHGDAMQS</sequence>
<keyword evidence="7" id="KW-0804">Transcription</keyword>
<dbReference type="Proteomes" id="UP001190926">
    <property type="component" value="Unassembled WGS sequence"/>
</dbReference>
<dbReference type="GO" id="GO:0006325">
    <property type="term" value="P:chromatin organization"/>
    <property type="evidence" value="ECO:0007669"/>
    <property type="project" value="UniProtKB-KW"/>
</dbReference>
<dbReference type="InterPro" id="IPR013087">
    <property type="entry name" value="Znf_C2H2_type"/>
</dbReference>
<feature type="domain" description="C2H2-type" evidence="11">
    <location>
        <begin position="290"/>
        <end position="318"/>
    </location>
</feature>
<keyword evidence="5" id="KW-0156">Chromatin regulator</keyword>
<gene>
    <name evidence="12" type="ORF">C2S53_007605</name>
</gene>
<comment type="subcellular location">
    <subcellularLocation>
        <location evidence="1">Nucleus</location>
        <location evidence="1">Nucleolus</location>
    </subcellularLocation>
</comment>
<keyword evidence="8" id="KW-0539">Nucleus</keyword>
<keyword evidence="3" id="KW-0678">Repressor</keyword>
<dbReference type="Gene3D" id="3.30.160.60">
    <property type="entry name" value="Classic Zinc Finger"/>
    <property type="match status" value="1"/>
</dbReference>
<evidence type="ECO:0000259" key="11">
    <source>
        <dbReference type="PROSITE" id="PS50157"/>
    </source>
</evidence>
<feature type="compositionally biased region" description="Basic and acidic residues" evidence="10">
    <location>
        <begin position="30"/>
        <end position="45"/>
    </location>
</feature>
<evidence type="ECO:0000313" key="12">
    <source>
        <dbReference type="EMBL" id="KAH6837785.1"/>
    </source>
</evidence>
<feature type="compositionally biased region" description="Acidic residues" evidence="10">
    <location>
        <begin position="207"/>
        <end position="227"/>
    </location>
</feature>
<keyword evidence="6" id="KW-0805">Transcription regulation</keyword>
<dbReference type="GO" id="GO:0008270">
    <property type="term" value="F:zinc ion binding"/>
    <property type="evidence" value="ECO:0007669"/>
    <property type="project" value="UniProtKB-KW"/>
</dbReference>
<keyword evidence="13" id="KW-1185">Reference proteome</keyword>
<evidence type="ECO:0000256" key="8">
    <source>
        <dbReference type="ARBA" id="ARBA00023242"/>
    </source>
</evidence>
<proteinExistence type="inferred from homology"/>
<feature type="compositionally biased region" description="Basic and acidic residues" evidence="10">
    <location>
        <begin position="172"/>
        <end position="206"/>
    </location>
</feature>
<dbReference type="AlphaFoldDB" id="A0AAD4JPR0"/>
<dbReference type="FunFam" id="2.60.120.340:FF:000004">
    <property type="entry name" value="Histone deacetylase HDT1"/>
    <property type="match status" value="1"/>
</dbReference>
<dbReference type="PROSITE" id="PS00028">
    <property type="entry name" value="ZINC_FINGER_C2H2_1"/>
    <property type="match status" value="1"/>
</dbReference>
<feature type="compositionally biased region" description="Polar residues" evidence="10">
    <location>
        <begin position="295"/>
        <end position="304"/>
    </location>
</feature>
<dbReference type="GO" id="GO:0016787">
    <property type="term" value="F:hydrolase activity"/>
    <property type="evidence" value="ECO:0007669"/>
    <property type="project" value="UniProtKB-KW"/>
</dbReference>
<comment type="caution">
    <text evidence="12">The sequence shown here is derived from an EMBL/GenBank/DDBJ whole genome shotgun (WGS) entry which is preliminary data.</text>
</comment>
<dbReference type="Pfam" id="PF17800">
    <property type="entry name" value="NPL"/>
    <property type="match status" value="1"/>
</dbReference>
<evidence type="ECO:0000256" key="5">
    <source>
        <dbReference type="ARBA" id="ARBA00022853"/>
    </source>
</evidence>
<feature type="compositionally biased region" description="Basic and acidic residues" evidence="10">
    <location>
        <begin position="305"/>
        <end position="319"/>
    </location>
</feature>
<accession>A0AAD4JPR0</accession>